<dbReference type="InterPro" id="IPR022645">
    <property type="entry name" value="SecD/SecF_bac"/>
</dbReference>
<dbReference type="PANTHER" id="PTHR30081:SF8">
    <property type="entry name" value="PROTEIN TRANSLOCASE SUBUNIT SECF"/>
    <property type="match status" value="1"/>
</dbReference>
<evidence type="ECO:0000256" key="8">
    <source>
        <dbReference type="ARBA" id="ARBA00023010"/>
    </source>
</evidence>
<dbReference type="Gene3D" id="1.20.1640.10">
    <property type="entry name" value="Multidrug efflux transporter AcrB transmembrane domain"/>
    <property type="match status" value="1"/>
</dbReference>
<dbReference type="PRINTS" id="PR01755">
    <property type="entry name" value="SECFTRNLCASE"/>
</dbReference>
<keyword evidence="7 10" id="KW-1133">Transmembrane helix</keyword>
<keyword evidence="9 10" id="KW-0472">Membrane</keyword>
<keyword evidence="4" id="KW-1003">Cell membrane</keyword>
<dbReference type="InterPro" id="IPR005665">
    <property type="entry name" value="SecF_bac"/>
</dbReference>
<sequence length="138" mass="14886">AVAIFALLHDVLVTLGIYAISNREINTATIAAILTILGYSLNDTIVVFNRIRENTPAAGKLGYSQVVNDSVNKTLTRSINTSVTTLFPVVLLLTLGSSALKDFAFALAIGIISGTYSSMFFASPILAAWNNKFPRYKK</sequence>
<name>X1ARN3_9ZZZZ</name>
<evidence type="ECO:0000313" key="12">
    <source>
        <dbReference type="EMBL" id="GAG85489.1"/>
    </source>
</evidence>
<evidence type="ECO:0000256" key="6">
    <source>
        <dbReference type="ARBA" id="ARBA00022927"/>
    </source>
</evidence>
<gene>
    <name evidence="12" type="ORF">S01H4_22183</name>
</gene>
<dbReference type="AlphaFoldDB" id="X1ARN3"/>
<dbReference type="GO" id="GO:0015450">
    <property type="term" value="F:protein-transporting ATPase activity"/>
    <property type="evidence" value="ECO:0007669"/>
    <property type="project" value="InterPro"/>
</dbReference>
<proteinExistence type="predicted"/>
<evidence type="ECO:0000256" key="5">
    <source>
        <dbReference type="ARBA" id="ARBA00022692"/>
    </source>
</evidence>
<feature type="domain" description="Protein export membrane protein SecD/SecF C-terminal" evidence="11">
    <location>
        <begin position="2"/>
        <end position="131"/>
    </location>
</feature>
<keyword evidence="5 10" id="KW-0812">Transmembrane</keyword>
<dbReference type="SUPFAM" id="SSF82866">
    <property type="entry name" value="Multidrug efflux transporter AcrB transmembrane domain"/>
    <property type="match status" value="1"/>
</dbReference>
<dbReference type="PANTHER" id="PTHR30081">
    <property type="entry name" value="PROTEIN-EXPORT MEMBRANE PROTEIN SEC"/>
    <property type="match status" value="1"/>
</dbReference>
<comment type="subcellular location">
    <subcellularLocation>
        <location evidence="1">Cell membrane</location>
        <topology evidence="1">Multi-pass membrane protein</topology>
    </subcellularLocation>
</comment>
<reference evidence="12" key="1">
    <citation type="journal article" date="2014" name="Front. Microbiol.">
        <title>High frequency of phylogenetically diverse reductive dehalogenase-homologous genes in deep subseafloor sedimentary metagenomes.</title>
        <authorList>
            <person name="Kawai M."/>
            <person name="Futagami T."/>
            <person name="Toyoda A."/>
            <person name="Takaki Y."/>
            <person name="Nishi S."/>
            <person name="Hori S."/>
            <person name="Arai W."/>
            <person name="Tsubouchi T."/>
            <person name="Morono Y."/>
            <person name="Uchiyama I."/>
            <person name="Ito T."/>
            <person name="Fujiyama A."/>
            <person name="Inagaki F."/>
            <person name="Takami H."/>
        </authorList>
    </citation>
    <scope>NUCLEOTIDE SEQUENCE</scope>
    <source>
        <strain evidence="12">Expedition CK06-06</strain>
    </source>
</reference>
<accession>X1ARN3</accession>
<evidence type="ECO:0000256" key="10">
    <source>
        <dbReference type="SAM" id="Phobius"/>
    </source>
</evidence>
<dbReference type="GO" id="GO:0006886">
    <property type="term" value="P:intracellular protein transport"/>
    <property type="evidence" value="ECO:0007669"/>
    <property type="project" value="InterPro"/>
</dbReference>
<keyword evidence="3" id="KW-0813">Transport</keyword>
<dbReference type="InterPro" id="IPR048634">
    <property type="entry name" value="SecD_SecF_C"/>
</dbReference>
<feature type="non-terminal residue" evidence="12">
    <location>
        <position position="1"/>
    </location>
</feature>
<comment type="caution">
    <text evidence="12">The sequence shown here is derived from an EMBL/GenBank/DDBJ whole genome shotgun (WGS) entry which is preliminary data.</text>
</comment>
<dbReference type="GO" id="GO:0005886">
    <property type="term" value="C:plasma membrane"/>
    <property type="evidence" value="ECO:0007669"/>
    <property type="project" value="UniProtKB-SubCell"/>
</dbReference>
<evidence type="ECO:0000256" key="3">
    <source>
        <dbReference type="ARBA" id="ARBA00022448"/>
    </source>
</evidence>
<evidence type="ECO:0000256" key="4">
    <source>
        <dbReference type="ARBA" id="ARBA00022475"/>
    </source>
</evidence>
<evidence type="ECO:0000256" key="7">
    <source>
        <dbReference type="ARBA" id="ARBA00022989"/>
    </source>
</evidence>
<dbReference type="NCBIfam" id="TIGR00966">
    <property type="entry name" value="transloc_SecF"/>
    <property type="match status" value="1"/>
</dbReference>
<evidence type="ECO:0000256" key="9">
    <source>
        <dbReference type="ARBA" id="ARBA00023136"/>
    </source>
</evidence>
<evidence type="ECO:0000256" key="2">
    <source>
        <dbReference type="ARBA" id="ARBA00015792"/>
    </source>
</evidence>
<feature type="transmembrane region" description="Helical" evidence="10">
    <location>
        <begin position="103"/>
        <end position="129"/>
    </location>
</feature>
<dbReference type="Pfam" id="PF02355">
    <property type="entry name" value="SecD_SecF_C"/>
    <property type="match status" value="1"/>
</dbReference>
<keyword evidence="8" id="KW-0811">Translocation</keyword>
<dbReference type="InterPro" id="IPR022813">
    <property type="entry name" value="SecD/SecF_arch_bac"/>
</dbReference>
<evidence type="ECO:0000256" key="1">
    <source>
        <dbReference type="ARBA" id="ARBA00004651"/>
    </source>
</evidence>
<feature type="transmembrane region" description="Helical" evidence="10">
    <location>
        <begin position="79"/>
        <end position="97"/>
    </location>
</feature>
<keyword evidence="6" id="KW-0653">Protein transport</keyword>
<protein>
    <recommendedName>
        <fullName evidence="2">Protein translocase subunit SecF</fullName>
    </recommendedName>
</protein>
<dbReference type="EMBL" id="BART01010129">
    <property type="protein sequence ID" value="GAG85489.1"/>
    <property type="molecule type" value="Genomic_DNA"/>
</dbReference>
<organism evidence="12">
    <name type="scientific">marine sediment metagenome</name>
    <dbReference type="NCBI Taxonomy" id="412755"/>
    <lineage>
        <taxon>unclassified sequences</taxon>
        <taxon>metagenomes</taxon>
        <taxon>ecological metagenomes</taxon>
    </lineage>
</organism>
<evidence type="ECO:0000259" key="11">
    <source>
        <dbReference type="Pfam" id="PF02355"/>
    </source>
</evidence>